<dbReference type="STRING" id="1419482.SAMN05444266_10367"/>
<feature type="transmembrane region" description="Helical" evidence="1">
    <location>
        <begin position="247"/>
        <end position="267"/>
    </location>
</feature>
<dbReference type="Gene3D" id="2.60.40.10">
    <property type="entry name" value="Immunoglobulins"/>
    <property type="match status" value="2"/>
</dbReference>
<accession>A0A1M6ZZL6</accession>
<feature type="signal peptide" evidence="2">
    <location>
        <begin position="1"/>
        <end position="26"/>
    </location>
</feature>
<feature type="chain" id="PRO_5013223566" evidence="2">
    <location>
        <begin position="27"/>
        <end position="273"/>
    </location>
</feature>
<evidence type="ECO:0000256" key="1">
    <source>
        <dbReference type="SAM" id="Phobius"/>
    </source>
</evidence>
<evidence type="ECO:0000259" key="3">
    <source>
        <dbReference type="Pfam" id="PF10633"/>
    </source>
</evidence>
<keyword evidence="1" id="KW-0812">Transmembrane</keyword>
<evidence type="ECO:0000256" key="2">
    <source>
        <dbReference type="SAM" id="SignalP"/>
    </source>
</evidence>
<dbReference type="Pfam" id="PF10633">
    <property type="entry name" value="NPCBM_assoc"/>
    <property type="match status" value="1"/>
</dbReference>
<feature type="domain" description="Alpha-galactosidase NEW3" evidence="3">
    <location>
        <begin position="154"/>
        <end position="228"/>
    </location>
</feature>
<dbReference type="EMBL" id="FRBL01000003">
    <property type="protein sequence ID" value="SHL35941.1"/>
    <property type="molecule type" value="Genomic_DNA"/>
</dbReference>
<reference evidence="4 5" key="1">
    <citation type="submission" date="2016-11" db="EMBL/GenBank/DDBJ databases">
        <authorList>
            <person name="Jaros S."/>
            <person name="Januszkiewicz K."/>
            <person name="Wedrychowicz H."/>
        </authorList>
    </citation>
    <scope>NUCLEOTIDE SEQUENCE [LARGE SCALE GENOMIC DNA]</scope>
    <source>
        <strain evidence="4 5">DSM 27406</strain>
    </source>
</reference>
<dbReference type="PANTHER" id="PTHR39198:SF1">
    <property type="entry name" value="ALPHA-GALACTOSIDASE NEW3 DOMAIN-CONTAINING PROTEIN"/>
    <property type="match status" value="1"/>
</dbReference>
<dbReference type="OrthoDB" id="8631677at2"/>
<dbReference type="AlphaFoldDB" id="A0A1M6ZZL6"/>
<dbReference type="Proteomes" id="UP000184420">
    <property type="component" value="Unassembled WGS sequence"/>
</dbReference>
<keyword evidence="1" id="KW-0472">Membrane</keyword>
<gene>
    <name evidence="4" type="ORF">SAMN05444266_10367</name>
</gene>
<name>A0A1M6ZZL6_9BACT</name>
<keyword evidence="2" id="KW-0732">Signal</keyword>
<dbReference type="InterPro" id="IPR013783">
    <property type="entry name" value="Ig-like_fold"/>
</dbReference>
<dbReference type="InterPro" id="IPR018905">
    <property type="entry name" value="A-galactase_NEW3"/>
</dbReference>
<dbReference type="PANTHER" id="PTHR39198">
    <property type="entry name" value="HYPOTHETICAL MEMBRANE PROTEIN, CONSERVED"/>
    <property type="match status" value="1"/>
</dbReference>
<sequence length="273" mass="29786">MSAYFYSMRICMLACLLFVIASTTSAQKGKSALTVRLINLESTTKDPFRYNATLSNGSGQTKVYELHAQLPEGWNASFRAEGSLVAGLRMDSGRTQDLSIEITTSPQTKPGKYTIPVTAVSYNDTLRAELQAVVKGSYGLELTTPTGRLSDDVTEGRKKQITLTIRNTGSLPLNSLELQTQAPTGWSATFEPSSIQRLDPGQSQDVTATLSVPDKTIAGDYVTNFTARNNDATSTATFRMTVKTSLLSGWIGVLVILLSLGIIYYLIRKYGRR</sequence>
<proteinExistence type="predicted"/>
<keyword evidence="1" id="KW-1133">Transmembrane helix</keyword>
<protein>
    <submittedName>
        <fullName evidence="4">NPCBM-associated, NEW3 domain of alpha-galactosidase</fullName>
    </submittedName>
</protein>
<evidence type="ECO:0000313" key="5">
    <source>
        <dbReference type="Proteomes" id="UP000184420"/>
    </source>
</evidence>
<organism evidence="4 5">
    <name type="scientific">Chitinophaga jiangningensis</name>
    <dbReference type="NCBI Taxonomy" id="1419482"/>
    <lineage>
        <taxon>Bacteria</taxon>
        <taxon>Pseudomonadati</taxon>
        <taxon>Bacteroidota</taxon>
        <taxon>Chitinophagia</taxon>
        <taxon>Chitinophagales</taxon>
        <taxon>Chitinophagaceae</taxon>
        <taxon>Chitinophaga</taxon>
    </lineage>
</organism>
<keyword evidence="5" id="KW-1185">Reference proteome</keyword>
<evidence type="ECO:0000313" key="4">
    <source>
        <dbReference type="EMBL" id="SHL35941.1"/>
    </source>
</evidence>